<comment type="cofactor">
    <cofactor evidence="1">
        <name>Mg(2+)</name>
        <dbReference type="ChEBI" id="CHEBI:18420"/>
    </cofactor>
</comment>
<dbReference type="HAMAP" id="MF_00944">
    <property type="entry name" value="YchF_OLA1_ATPase"/>
    <property type="match status" value="1"/>
</dbReference>
<sequence length="366" mass="40474">MLEVGIVGLPNVGKSTLFNALTKAHAAVSNYPFCTIEPNEAVVAVPDPRPHELAKMVGQERVVPATFKFVDIAGLVRNAHKGEGLGNQFLSHIRGVDAILHLVRCFTDPTVAHVETTVDPVRDAEIIELELTMADLELVERRYQRVSKVAMSTGDKDAKAEANLLAKVREHLNSGQPLRTLSLTKEEREILKPYQLLTLKPMLVVGNVDESEESHQAFERLQNWCREKGISAIAINAKLAAELAELSDEDASELAELYGSEVQALQQVVRAAFDLLNAITFFTFVGKEVTAWVVTKGTPIVKAAGKIHSDMEAGFIRAEVCPFERLKEAGSWEAAKERGWVEIKGKDYEVQDGDVVIIRFQPPHHR</sequence>
<dbReference type="InterPro" id="IPR012675">
    <property type="entry name" value="Beta-grasp_dom_sf"/>
</dbReference>
<dbReference type="InterPro" id="IPR013029">
    <property type="entry name" value="YchF_C"/>
</dbReference>
<dbReference type="PANTHER" id="PTHR23305">
    <property type="entry name" value="OBG GTPASE FAMILY"/>
    <property type="match status" value="1"/>
</dbReference>
<evidence type="ECO:0000259" key="7">
    <source>
        <dbReference type="PROSITE" id="PS51710"/>
    </source>
</evidence>
<dbReference type="InterPro" id="IPR006073">
    <property type="entry name" value="GTP-bd"/>
</dbReference>
<keyword evidence="4 6" id="KW-0067">ATP-binding</keyword>
<dbReference type="PANTHER" id="PTHR23305:SF18">
    <property type="entry name" value="OBG-TYPE G DOMAIN-CONTAINING PROTEIN"/>
    <property type="match status" value="1"/>
</dbReference>
<evidence type="ECO:0000256" key="4">
    <source>
        <dbReference type="ARBA" id="ARBA00022840"/>
    </source>
</evidence>
<keyword evidence="2" id="KW-0479">Metal-binding</keyword>
<dbReference type="Gene3D" id="3.40.50.300">
    <property type="entry name" value="P-loop containing nucleotide triphosphate hydrolases"/>
    <property type="match status" value="1"/>
</dbReference>
<feature type="domain" description="OBG-type G" evidence="7">
    <location>
        <begin position="2"/>
        <end position="255"/>
    </location>
</feature>
<evidence type="ECO:0000256" key="2">
    <source>
        <dbReference type="ARBA" id="ARBA00022723"/>
    </source>
</evidence>
<dbReference type="Gene3D" id="3.10.20.30">
    <property type="match status" value="1"/>
</dbReference>
<dbReference type="SUPFAM" id="SSF81271">
    <property type="entry name" value="TGS-like"/>
    <property type="match status" value="1"/>
</dbReference>
<dbReference type="InterPro" id="IPR041706">
    <property type="entry name" value="YchF_N"/>
</dbReference>
<organism evidence="9 10">
    <name type="scientific">Candidatus Fervidibacter sacchari</name>
    <dbReference type="NCBI Taxonomy" id="1448929"/>
    <lineage>
        <taxon>Bacteria</taxon>
        <taxon>Candidatus Fervidibacterota</taxon>
        <taxon>Candidatus Fervidibacter</taxon>
    </lineage>
</organism>
<dbReference type="EMBL" id="JANUCP010000002">
    <property type="protein sequence ID" value="MCS3918987.1"/>
    <property type="molecule type" value="Genomic_DNA"/>
</dbReference>
<keyword evidence="5" id="KW-0460">Magnesium</keyword>
<evidence type="ECO:0000256" key="5">
    <source>
        <dbReference type="ARBA" id="ARBA00022842"/>
    </source>
</evidence>
<dbReference type="InterPro" id="IPR012676">
    <property type="entry name" value="TGS-like"/>
</dbReference>
<gene>
    <name evidence="6" type="primary">ychF</name>
    <name evidence="9" type="ORF">M2350_001387</name>
</gene>
<dbReference type="InterPro" id="IPR031167">
    <property type="entry name" value="G_OBG"/>
</dbReference>
<protein>
    <recommendedName>
        <fullName evidence="6">Ribosome-binding ATPase YchF</fullName>
    </recommendedName>
</protein>
<feature type="binding site" evidence="6">
    <location>
        <begin position="11"/>
        <end position="16"/>
    </location>
    <ligand>
        <name>ATP</name>
        <dbReference type="ChEBI" id="CHEBI:30616"/>
    </ligand>
</feature>
<evidence type="ECO:0000313" key="9">
    <source>
        <dbReference type="EMBL" id="MCS3918987.1"/>
    </source>
</evidence>
<keyword evidence="10" id="KW-1185">Reference proteome</keyword>
<dbReference type="PRINTS" id="PR00326">
    <property type="entry name" value="GTP1OBG"/>
</dbReference>
<dbReference type="Pfam" id="PF06071">
    <property type="entry name" value="YchF-GTPase_C"/>
    <property type="match status" value="1"/>
</dbReference>
<dbReference type="RefSeq" id="WP_259095071.1">
    <property type="nucleotide sequence ID" value="NZ_CP130454.1"/>
</dbReference>
<keyword evidence="3 6" id="KW-0547">Nucleotide-binding</keyword>
<comment type="caution">
    <text evidence="9">The sequence shown here is derived from an EMBL/GenBank/DDBJ whole genome shotgun (WGS) entry which is preliminary data.</text>
</comment>
<evidence type="ECO:0000313" key="10">
    <source>
        <dbReference type="Proteomes" id="UP001204798"/>
    </source>
</evidence>
<proteinExistence type="inferred from homology"/>
<reference evidence="9 10" key="1">
    <citation type="submission" date="2022-08" db="EMBL/GenBank/DDBJ databases">
        <title>Bacterial and archaeal communities from various locations to study Microbial Dark Matter (Phase II).</title>
        <authorList>
            <person name="Stepanauskas R."/>
        </authorList>
    </citation>
    <scope>NUCLEOTIDE SEQUENCE [LARGE SCALE GENOMIC DNA]</scope>
    <source>
        <strain evidence="9 10">PD1</strain>
    </source>
</reference>
<dbReference type="PIRSF" id="PIRSF006641">
    <property type="entry name" value="CHP00092"/>
    <property type="match status" value="1"/>
</dbReference>
<dbReference type="InterPro" id="IPR004396">
    <property type="entry name" value="ATPase_YchF/OLA1"/>
</dbReference>
<dbReference type="InterPro" id="IPR027417">
    <property type="entry name" value="P-loop_NTPase"/>
</dbReference>
<dbReference type="Gene3D" id="1.10.150.300">
    <property type="entry name" value="TGS-like domain"/>
    <property type="match status" value="1"/>
</dbReference>
<dbReference type="InterPro" id="IPR004095">
    <property type="entry name" value="TGS"/>
</dbReference>
<dbReference type="PROSITE" id="PS51710">
    <property type="entry name" value="G_OBG"/>
    <property type="match status" value="1"/>
</dbReference>
<evidence type="ECO:0000256" key="3">
    <source>
        <dbReference type="ARBA" id="ARBA00022741"/>
    </source>
</evidence>
<evidence type="ECO:0000256" key="1">
    <source>
        <dbReference type="ARBA" id="ARBA00001946"/>
    </source>
</evidence>
<dbReference type="Proteomes" id="UP001204798">
    <property type="component" value="Unassembled WGS sequence"/>
</dbReference>
<dbReference type="CDD" id="cd01900">
    <property type="entry name" value="YchF"/>
    <property type="match status" value="1"/>
</dbReference>
<feature type="domain" description="TGS" evidence="8">
    <location>
        <begin position="277"/>
        <end position="360"/>
    </location>
</feature>
<accession>A0ABT2EM26</accession>
<name>A0ABT2EM26_9BACT</name>
<comment type="similarity">
    <text evidence="6">Belongs to the TRAFAC class OBG-HflX-like GTPase superfamily. OBG GTPase family. YchF/OLA1 subfamily.</text>
</comment>
<dbReference type="PROSITE" id="PS51880">
    <property type="entry name" value="TGS"/>
    <property type="match status" value="1"/>
</dbReference>
<comment type="function">
    <text evidence="6">ATPase that binds to both the 70S ribosome and the 50S ribosomal subunit in a nucleotide-independent manner.</text>
</comment>
<dbReference type="NCBIfam" id="TIGR00092">
    <property type="entry name" value="redox-regulated ATPase YchF"/>
    <property type="match status" value="1"/>
</dbReference>
<dbReference type="SUPFAM" id="SSF52540">
    <property type="entry name" value="P-loop containing nucleoside triphosphate hydrolases"/>
    <property type="match status" value="1"/>
</dbReference>
<evidence type="ECO:0000259" key="8">
    <source>
        <dbReference type="PROSITE" id="PS51880"/>
    </source>
</evidence>
<evidence type="ECO:0000256" key="6">
    <source>
        <dbReference type="HAMAP-Rule" id="MF_00944"/>
    </source>
</evidence>
<dbReference type="Pfam" id="PF01926">
    <property type="entry name" value="MMR_HSR1"/>
    <property type="match status" value="1"/>
</dbReference>
<dbReference type="InterPro" id="IPR023192">
    <property type="entry name" value="TGS-like_dom_sf"/>
</dbReference>